<keyword evidence="2" id="KW-1185">Reference proteome</keyword>
<gene>
    <name evidence="1" type="ORF">SAMN02745216_04486</name>
</gene>
<dbReference type="InterPro" id="IPR003748">
    <property type="entry name" value="DUF169"/>
</dbReference>
<name>A0A1M6X7J4_9BACT</name>
<reference evidence="2" key="1">
    <citation type="submission" date="2016-11" db="EMBL/GenBank/DDBJ databases">
        <authorList>
            <person name="Varghese N."/>
            <person name="Submissions S."/>
        </authorList>
    </citation>
    <scope>NUCLEOTIDE SEQUENCE [LARGE SCALE GENOMIC DNA]</scope>
    <source>
        <strain evidence="2">DSM 16219</strain>
    </source>
</reference>
<sequence length="275" mass="30565">MALETLKKLGEELYAKLHLPTYPVAVTYIKSEDEIPEQALRPSAMGQKMALCQAFTNARSWGAHTAMTEKDNLCVPSSAMHKWINVTDEEFVESQVRQGWHIDRQAEMNRLAVFNHLFNGEEGRKRLETMKSRIGFVCSPLQNALLEPDTILVFGNGVHTTHLIQALCYDYTSPVFSAFEGFGESCAKGGLLPFVTGRPQLVLPGMGDRAFAGIAPDELAMGIPASMFPKMMEHMFKSGGFMNIGMPFKTMMPSGMSESITPGFAYLRERAEKNK</sequence>
<dbReference type="AlphaFoldDB" id="A0A1M6X7J4"/>
<evidence type="ECO:0000313" key="2">
    <source>
        <dbReference type="Proteomes" id="UP000183994"/>
    </source>
</evidence>
<dbReference type="STRING" id="1121393.SAMN02745216_04486"/>
<proteinExistence type="predicted"/>
<dbReference type="OrthoDB" id="9777728at2"/>
<dbReference type="Pfam" id="PF02596">
    <property type="entry name" value="DUF169"/>
    <property type="match status" value="1"/>
</dbReference>
<organism evidence="1 2">
    <name type="scientific">Desulfatibacillum alkenivorans DSM 16219</name>
    <dbReference type="NCBI Taxonomy" id="1121393"/>
    <lineage>
        <taxon>Bacteria</taxon>
        <taxon>Pseudomonadati</taxon>
        <taxon>Thermodesulfobacteriota</taxon>
        <taxon>Desulfobacteria</taxon>
        <taxon>Desulfobacterales</taxon>
        <taxon>Desulfatibacillaceae</taxon>
        <taxon>Desulfatibacillum</taxon>
    </lineage>
</organism>
<evidence type="ECO:0000313" key="1">
    <source>
        <dbReference type="EMBL" id="SHL01914.1"/>
    </source>
</evidence>
<dbReference type="PANTHER" id="PTHR37954">
    <property type="entry name" value="BLL4979 PROTEIN"/>
    <property type="match status" value="1"/>
</dbReference>
<protein>
    <submittedName>
        <fullName evidence="1">Uncharacterized conserved protein, DUF169 family</fullName>
    </submittedName>
</protein>
<dbReference type="Proteomes" id="UP000183994">
    <property type="component" value="Unassembled WGS sequence"/>
</dbReference>
<dbReference type="RefSeq" id="WP_073478480.1">
    <property type="nucleotide sequence ID" value="NZ_FQZU01000041.1"/>
</dbReference>
<dbReference type="PANTHER" id="PTHR37954:SF3">
    <property type="entry name" value="DUF169 DOMAIN-CONTAINING PROTEIN"/>
    <property type="match status" value="1"/>
</dbReference>
<dbReference type="EMBL" id="FQZU01000041">
    <property type="protein sequence ID" value="SHL01914.1"/>
    <property type="molecule type" value="Genomic_DNA"/>
</dbReference>
<accession>A0A1M6X7J4</accession>